<organism evidence="2 3">
    <name type="scientific">Aphis craccivora</name>
    <name type="common">Cowpea aphid</name>
    <dbReference type="NCBI Taxonomy" id="307492"/>
    <lineage>
        <taxon>Eukaryota</taxon>
        <taxon>Metazoa</taxon>
        <taxon>Ecdysozoa</taxon>
        <taxon>Arthropoda</taxon>
        <taxon>Hexapoda</taxon>
        <taxon>Insecta</taxon>
        <taxon>Pterygota</taxon>
        <taxon>Neoptera</taxon>
        <taxon>Paraneoptera</taxon>
        <taxon>Hemiptera</taxon>
        <taxon>Sternorrhyncha</taxon>
        <taxon>Aphidomorpha</taxon>
        <taxon>Aphidoidea</taxon>
        <taxon>Aphididae</taxon>
        <taxon>Aphidini</taxon>
        <taxon>Aphis</taxon>
        <taxon>Aphis</taxon>
    </lineage>
</organism>
<proteinExistence type="predicted"/>
<feature type="compositionally biased region" description="Basic and acidic residues" evidence="1">
    <location>
        <begin position="109"/>
        <end position="127"/>
    </location>
</feature>
<gene>
    <name evidence="2" type="ORF">FWK35_00034204</name>
</gene>
<feature type="compositionally biased region" description="Basic and acidic residues" evidence="1">
    <location>
        <begin position="183"/>
        <end position="197"/>
    </location>
</feature>
<evidence type="ECO:0000313" key="2">
    <source>
        <dbReference type="EMBL" id="KAF0709864.1"/>
    </source>
</evidence>
<sequence length="274" mass="30829">ALFEEGEDPENCTIDKSELKNVSCTEKSVISEKKFPSIEKKKPITPTKTIKKNVIGRRPGPKSKTYMTQFKGEKITFIEQKENNDTNQEQVDSSNIIASSEDLKTKLLDTKNSDVVDSNEAKAKEIDTNEPQPNDDDLNQTNNTEHNKDDNNEDSINLTIGEDDIKLFADEEDTNIEKEDDLIENHTNEETLIKQRESCQPVTASSSRATTGLVKSRRSTTEKRSSVGDKSRSTLKEEKDISNSKPIISVSMSKDEKKEEAKQVKDKVETGNKQ</sequence>
<feature type="compositionally biased region" description="Polar residues" evidence="1">
    <location>
        <begin position="198"/>
        <end position="210"/>
    </location>
</feature>
<protein>
    <submittedName>
        <fullName evidence="2">SAFB-like transcription modulator isoform X2</fullName>
    </submittedName>
</protein>
<feature type="compositionally biased region" description="Polar residues" evidence="1">
    <location>
        <begin position="243"/>
        <end position="252"/>
    </location>
</feature>
<feature type="region of interest" description="Disordered" evidence="1">
    <location>
        <begin position="176"/>
        <end position="274"/>
    </location>
</feature>
<evidence type="ECO:0000256" key="1">
    <source>
        <dbReference type="SAM" id="MobiDB-lite"/>
    </source>
</evidence>
<feature type="non-terminal residue" evidence="2">
    <location>
        <position position="274"/>
    </location>
</feature>
<keyword evidence="3" id="KW-1185">Reference proteome</keyword>
<name>A0A6G0VUA3_APHCR</name>
<feature type="compositionally biased region" description="Basic and acidic residues" evidence="1">
    <location>
        <begin position="253"/>
        <end position="274"/>
    </location>
</feature>
<evidence type="ECO:0000313" key="3">
    <source>
        <dbReference type="Proteomes" id="UP000478052"/>
    </source>
</evidence>
<reference evidence="2 3" key="1">
    <citation type="submission" date="2019-08" db="EMBL/GenBank/DDBJ databases">
        <title>Whole genome of Aphis craccivora.</title>
        <authorList>
            <person name="Voronova N.V."/>
            <person name="Shulinski R.S."/>
            <person name="Bandarenka Y.V."/>
            <person name="Zhorov D.G."/>
            <person name="Warner D."/>
        </authorList>
    </citation>
    <scope>NUCLEOTIDE SEQUENCE [LARGE SCALE GENOMIC DNA]</scope>
    <source>
        <strain evidence="2">180601</strain>
        <tissue evidence="2">Whole Body</tissue>
    </source>
</reference>
<feature type="non-terminal residue" evidence="2">
    <location>
        <position position="1"/>
    </location>
</feature>
<dbReference type="Proteomes" id="UP000478052">
    <property type="component" value="Unassembled WGS sequence"/>
</dbReference>
<dbReference type="OrthoDB" id="6159259at2759"/>
<feature type="compositionally biased region" description="Basic and acidic residues" evidence="1">
    <location>
        <begin position="219"/>
        <end position="242"/>
    </location>
</feature>
<dbReference type="EMBL" id="VUJU01011810">
    <property type="protein sequence ID" value="KAF0709864.1"/>
    <property type="molecule type" value="Genomic_DNA"/>
</dbReference>
<comment type="caution">
    <text evidence="2">The sequence shown here is derived from an EMBL/GenBank/DDBJ whole genome shotgun (WGS) entry which is preliminary data.</text>
</comment>
<accession>A0A6G0VUA3</accession>
<feature type="region of interest" description="Disordered" evidence="1">
    <location>
        <begin position="109"/>
        <end position="159"/>
    </location>
</feature>
<dbReference type="AlphaFoldDB" id="A0A6G0VUA3"/>